<dbReference type="RefSeq" id="WP_214165731.1">
    <property type="nucleotide sequence ID" value="NZ_JABLUU010000021.1"/>
</dbReference>
<gene>
    <name evidence="1" type="ORF">HNO79_14680</name>
</gene>
<dbReference type="EMBL" id="JABLUU010000021">
    <property type="protein sequence ID" value="MBT0676626.1"/>
    <property type="molecule type" value="Genomic_DNA"/>
</dbReference>
<evidence type="ECO:0000313" key="2">
    <source>
        <dbReference type="Proteomes" id="UP001519538"/>
    </source>
</evidence>
<protein>
    <recommendedName>
        <fullName evidence="3">AraC family transcriptional regulator</fullName>
    </recommendedName>
</protein>
<reference evidence="1 2" key="1">
    <citation type="journal article" date="2021" name="Astrobiology">
        <title>Bacterial Cellulose Retains Robustness but Its Synthesis Declines After Exposure to a Mars-Like Environment Simulated Outside the International Space Station.</title>
        <authorList>
            <person name="Orlovska I."/>
            <person name="Podolich O."/>
            <person name="Kukharenko O."/>
            <person name="Zaets I."/>
            <person name="Reva O."/>
            <person name="Khirunenko L."/>
            <person name="Zmejkoski D."/>
            <person name="Rogalsky S."/>
            <person name="Barh D."/>
            <person name="Tiwari S."/>
            <person name="Kumavath R."/>
            <person name="Goes-Neto A."/>
            <person name="Azevedo V."/>
            <person name="Brenig B."/>
            <person name="Ghosh P."/>
            <person name="de Vera J.P."/>
            <person name="Kozyrovska N."/>
        </authorList>
    </citation>
    <scope>NUCLEOTIDE SEQUENCE [LARGE SCALE GENOMIC DNA]</scope>
    <source>
        <strain evidence="1 2">IMBG 311</strain>
    </source>
</reference>
<evidence type="ECO:0008006" key="3">
    <source>
        <dbReference type="Google" id="ProtNLM"/>
    </source>
</evidence>
<keyword evidence="2" id="KW-1185">Reference proteome</keyword>
<proteinExistence type="predicted"/>
<dbReference type="GeneID" id="79188995"/>
<sequence length="108" mass="12013">MSAALHTIVPAQPPLAGPAMVMDALRTVTEHTRFSHPDAFDPLLEDLILYLRDMLRVTPPVSAALMAEALDVPTFLHTRAREQIIVRFFRSLPPRMTARLILSGLEGQ</sequence>
<accession>A0ABS5SR18</accession>
<comment type="caution">
    <text evidence="1">The sequence shown here is derived from an EMBL/GenBank/DDBJ whole genome shotgun (WGS) entry which is preliminary data.</text>
</comment>
<evidence type="ECO:0000313" key="1">
    <source>
        <dbReference type="EMBL" id="MBT0676626.1"/>
    </source>
</evidence>
<organism evidence="1 2">
    <name type="scientific">Komagataeibacter oboediens</name>
    <dbReference type="NCBI Taxonomy" id="65958"/>
    <lineage>
        <taxon>Bacteria</taxon>
        <taxon>Pseudomonadati</taxon>
        <taxon>Pseudomonadota</taxon>
        <taxon>Alphaproteobacteria</taxon>
        <taxon>Acetobacterales</taxon>
        <taxon>Acetobacteraceae</taxon>
        <taxon>Komagataeibacter</taxon>
    </lineage>
</organism>
<dbReference type="Proteomes" id="UP001519538">
    <property type="component" value="Unassembled WGS sequence"/>
</dbReference>
<name>A0ABS5SR18_9PROT</name>